<dbReference type="InterPro" id="IPR036682">
    <property type="entry name" value="OS_D_A10/PebIII_sf"/>
</dbReference>
<reference evidence="2" key="1">
    <citation type="submission" date="2020-08" db="EMBL/GenBank/DDBJ databases">
        <title>Genome sequencing and assembly of the red palm weevil Rhynchophorus ferrugineus.</title>
        <authorList>
            <person name="Dias G.B."/>
            <person name="Bergman C.M."/>
            <person name="Manee M."/>
        </authorList>
    </citation>
    <scope>NUCLEOTIDE SEQUENCE</scope>
    <source>
        <strain evidence="2">AA-2017</strain>
        <tissue evidence="2">Whole larva</tissue>
    </source>
</reference>
<accession>A0A834IV06</accession>
<dbReference type="PANTHER" id="PTHR11257">
    <property type="entry name" value="CHEMOSENSORY PROTEIN-RELATED"/>
    <property type="match status" value="1"/>
</dbReference>
<evidence type="ECO:0008006" key="4">
    <source>
        <dbReference type="Google" id="ProtNLM"/>
    </source>
</evidence>
<proteinExistence type="predicted"/>
<organism evidence="2 3">
    <name type="scientific">Rhynchophorus ferrugineus</name>
    <name type="common">Red palm weevil</name>
    <name type="synonym">Curculio ferrugineus</name>
    <dbReference type="NCBI Taxonomy" id="354439"/>
    <lineage>
        <taxon>Eukaryota</taxon>
        <taxon>Metazoa</taxon>
        <taxon>Ecdysozoa</taxon>
        <taxon>Arthropoda</taxon>
        <taxon>Hexapoda</taxon>
        <taxon>Insecta</taxon>
        <taxon>Pterygota</taxon>
        <taxon>Neoptera</taxon>
        <taxon>Endopterygota</taxon>
        <taxon>Coleoptera</taxon>
        <taxon>Polyphaga</taxon>
        <taxon>Cucujiformia</taxon>
        <taxon>Curculionidae</taxon>
        <taxon>Dryophthorinae</taxon>
        <taxon>Rhynchophorus</taxon>
    </lineage>
</organism>
<comment type="caution">
    <text evidence="2">The sequence shown here is derived from an EMBL/GenBank/DDBJ whole genome shotgun (WGS) entry which is preliminary data.</text>
</comment>
<dbReference type="SUPFAM" id="SSF100910">
    <property type="entry name" value="Chemosensory protein Csp2"/>
    <property type="match status" value="1"/>
</dbReference>
<sequence>MLKIIISFLLLNTVLKKSIGIETEMIYTTKYDDIDIDEVINNERLLKNYVNCLLENGPCTPDGLELKRVMPEALNNACQKCSDKQKEKTEYMVRHLIDERPEYWKPLQEKYDPEGVYSKMYKKNSCIGEIKSFKYILYFMTFFG</sequence>
<dbReference type="Proteomes" id="UP000625711">
    <property type="component" value="Unassembled WGS sequence"/>
</dbReference>
<dbReference type="OrthoDB" id="6344725at2759"/>
<dbReference type="PANTHER" id="PTHR11257:SF12">
    <property type="entry name" value="EJACULATORY BULB-SPECIFIC PROTEIN 3-RELATED"/>
    <property type="match status" value="1"/>
</dbReference>
<evidence type="ECO:0000313" key="2">
    <source>
        <dbReference type="EMBL" id="KAF7284410.1"/>
    </source>
</evidence>
<feature type="signal peptide" evidence="1">
    <location>
        <begin position="1"/>
        <end position="20"/>
    </location>
</feature>
<gene>
    <name evidence="2" type="ORF">GWI33_022196</name>
</gene>
<keyword evidence="1" id="KW-0732">Signal</keyword>
<dbReference type="InterPro" id="IPR005055">
    <property type="entry name" value="A10/PebIII"/>
</dbReference>
<dbReference type="Pfam" id="PF03392">
    <property type="entry name" value="OS-D"/>
    <property type="match status" value="1"/>
</dbReference>
<feature type="chain" id="PRO_5032666036" description="Chemosensory protein" evidence="1">
    <location>
        <begin position="21"/>
        <end position="144"/>
    </location>
</feature>
<dbReference type="Gene3D" id="1.10.2080.10">
    <property type="entry name" value="Insect odorant-binding protein A10/Ejaculatory bulb-specific protein 3"/>
    <property type="match status" value="1"/>
</dbReference>
<name>A0A834IV06_RHYFE</name>
<keyword evidence="3" id="KW-1185">Reference proteome</keyword>
<dbReference type="EMBL" id="JAACXV010000078">
    <property type="protein sequence ID" value="KAF7284410.1"/>
    <property type="molecule type" value="Genomic_DNA"/>
</dbReference>
<dbReference type="AlphaFoldDB" id="A0A834IV06"/>
<evidence type="ECO:0000313" key="3">
    <source>
        <dbReference type="Proteomes" id="UP000625711"/>
    </source>
</evidence>
<protein>
    <recommendedName>
        <fullName evidence="4">Chemosensory protein</fullName>
    </recommendedName>
</protein>
<evidence type="ECO:0000256" key="1">
    <source>
        <dbReference type="SAM" id="SignalP"/>
    </source>
</evidence>